<evidence type="ECO:0000256" key="6">
    <source>
        <dbReference type="ARBA" id="ARBA00023136"/>
    </source>
</evidence>
<feature type="transmembrane region" description="Helical" evidence="8">
    <location>
        <begin position="499"/>
        <end position="520"/>
    </location>
</feature>
<dbReference type="SUPFAM" id="SSF52540">
    <property type="entry name" value="P-loop containing nucleoside triphosphate hydrolases"/>
    <property type="match status" value="1"/>
</dbReference>
<dbReference type="InterPro" id="IPR003439">
    <property type="entry name" value="ABC_transporter-like_ATP-bd"/>
</dbReference>
<dbReference type="InterPro" id="IPR003593">
    <property type="entry name" value="AAA+_ATPase"/>
</dbReference>
<evidence type="ECO:0000256" key="1">
    <source>
        <dbReference type="ARBA" id="ARBA00004651"/>
    </source>
</evidence>
<dbReference type="InterPro" id="IPR039421">
    <property type="entry name" value="Type_1_exporter"/>
</dbReference>
<dbReference type="SUPFAM" id="SSF90123">
    <property type="entry name" value="ABC transporter transmembrane region"/>
    <property type="match status" value="1"/>
</dbReference>
<keyword evidence="4" id="KW-0067">ATP-binding</keyword>
<dbReference type="RefSeq" id="WP_344446824.1">
    <property type="nucleotide sequence ID" value="NZ_BAAALF010000303.1"/>
</dbReference>
<dbReference type="Proteomes" id="UP001500037">
    <property type="component" value="Unassembled WGS sequence"/>
</dbReference>
<dbReference type="EMBL" id="BAAALF010000303">
    <property type="protein sequence ID" value="GAA1069042.1"/>
    <property type="molecule type" value="Genomic_DNA"/>
</dbReference>
<keyword evidence="12" id="KW-1185">Reference proteome</keyword>
<evidence type="ECO:0000313" key="11">
    <source>
        <dbReference type="EMBL" id="GAA1069042.1"/>
    </source>
</evidence>
<dbReference type="InterPro" id="IPR036640">
    <property type="entry name" value="ABC1_TM_sf"/>
</dbReference>
<dbReference type="PANTHER" id="PTHR24221">
    <property type="entry name" value="ATP-BINDING CASSETTE SUB-FAMILY B"/>
    <property type="match status" value="1"/>
</dbReference>
<gene>
    <name evidence="11" type="ORF">GCM10009665_75740</name>
</gene>
<feature type="compositionally biased region" description="Basic residues" evidence="7">
    <location>
        <begin position="191"/>
        <end position="204"/>
    </location>
</feature>
<sequence>MDTTTTRTAATPDAPDATPVPAAAPRSTVLDGPGTLWTVVRGAADLFAQRHPEAGGPGDDDAGRDDAGTTDTEPPGRLHHVCRLPAGHALLGDHAAAGYRLVLQTLPGAELTARAVPADASPTDAAPAAPALRAGLAAVRAALAPATGESPAEHDPAPRAEADTLAQAYAEQRRLLAGLGRDLERAEERAARRRSERHAARRKAQAGADRSLRTLRPTGAAAPAEPYLATVRLIGRAAGFTVPDAAEGYGDDLDRIADAAQLRRRQVRLGGRWWTADLGPLLVHRRTGAGEPVGRPVALLRRRGGYRLVDPLGGTGRRCTPAVAEGLEGTGITFTSALPAAPAGVVRLLRHGVRGSGADLAMLVLGSLAVALLGLLTPIATGRILGVLVPAGRSDLVLRLGVLLIAAATLSAVLQLSQSLAALRLAGRWEGRLQAAVWDRLLRLPVRFFAARRSGELAEAALGLSAAGEILAGAVVMGVQSLLVGTVYAALMLHYSVRLGLLGLGLAGGAFAVCLPLVVLQMRRQRELWRVGVTLSDLLVRLLNGLPKLRVAAAEEFAFQHWAERFVRARRLKVRLRRLQNAVTVFNAGFTPLSVLVVFAAVSGGPGARVSTGAFLAFYVAFGTVLGCAYQLIGAVASTLAAAPLLAEVKPALAEPVEHDPRRVDPGRLSGRLEVASLAFGYGAGPPALSDVSFTVEPGESLAVVGATGCGKSTLLRLLIGFEDPAHGVVRYDGRDLATLDPAAVRRQCGVVLQDGQLFSGSILSNICGNSGHTLEDAWRAVRVAALEQDVAALPMGLDTVLQDGAATLSAGQRQRVLIARAVVGEPRILLLDEATSALDNATQAAVTRNLQELRATRVLIAHRLSTVLQADRVLVLEHGRVAQLGPPAELLADRQGLFHRLNRRRPAG</sequence>
<dbReference type="SMART" id="SM00382">
    <property type="entry name" value="AAA"/>
    <property type="match status" value="1"/>
</dbReference>
<keyword evidence="5 8" id="KW-1133">Transmembrane helix</keyword>
<keyword evidence="6 8" id="KW-0472">Membrane</keyword>
<proteinExistence type="predicted"/>
<dbReference type="PROSITE" id="PS00211">
    <property type="entry name" value="ABC_TRANSPORTER_1"/>
    <property type="match status" value="1"/>
</dbReference>
<dbReference type="Pfam" id="PF00664">
    <property type="entry name" value="ABC_membrane"/>
    <property type="match status" value="1"/>
</dbReference>
<dbReference type="InterPro" id="IPR027417">
    <property type="entry name" value="P-loop_NTPase"/>
</dbReference>
<dbReference type="InterPro" id="IPR011527">
    <property type="entry name" value="ABC1_TM_dom"/>
</dbReference>
<name>A0ABN1T7N2_9ACTN</name>
<feature type="region of interest" description="Disordered" evidence="7">
    <location>
        <begin position="50"/>
        <end position="79"/>
    </location>
</feature>
<dbReference type="InterPro" id="IPR022515">
    <property type="entry name" value="NHPM_micro_ABC2"/>
</dbReference>
<dbReference type="PROSITE" id="PS50893">
    <property type="entry name" value="ABC_TRANSPORTER_2"/>
    <property type="match status" value="1"/>
</dbReference>
<feature type="domain" description="ABC transmembrane type-1" evidence="10">
    <location>
        <begin position="361"/>
        <end position="641"/>
    </location>
</feature>
<evidence type="ECO:0000313" key="12">
    <source>
        <dbReference type="Proteomes" id="UP001500037"/>
    </source>
</evidence>
<evidence type="ECO:0000256" key="8">
    <source>
        <dbReference type="SAM" id="Phobius"/>
    </source>
</evidence>
<dbReference type="PANTHER" id="PTHR24221:SF654">
    <property type="entry name" value="ATP-BINDING CASSETTE SUB-FAMILY B MEMBER 6"/>
    <property type="match status" value="1"/>
</dbReference>
<feature type="domain" description="ABC transporter" evidence="9">
    <location>
        <begin position="673"/>
        <end position="904"/>
    </location>
</feature>
<feature type="region of interest" description="Disordered" evidence="7">
    <location>
        <begin position="1"/>
        <end position="33"/>
    </location>
</feature>
<protein>
    <submittedName>
        <fullName evidence="11">NHLP bacteriocin export ABC transporter permease/ATPase subunit</fullName>
    </submittedName>
</protein>
<evidence type="ECO:0000259" key="9">
    <source>
        <dbReference type="PROSITE" id="PS50893"/>
    </source>
</evidence>
<feature type="compositionally biased region" description="Low complexity" evidence="7">
    <location>
        <begin position="1"/>
        <end position="25"/>
    </location>
</feature>
<dbReference type="Gene3D" id="1.20.1560.10">
    <property type="entry name" value="ABC transporter type 1, transmembrane domain"/>
    <property type="match status" value="1"/>
</dbReference>
<feature type="region of interest" description="Disordered" evidence="7">
    <location>
        <begin position="187"/>
        <end position="218"/>
    </location>
</feature>
<keyword evidence="3" id="KW-0547">Nucleotide-binding</keyword>
<feature type="transmembrane region" description="Helical" evidence="8">
    <location>
        <begin position="360"/>
        <end position="380"/>
    </location>
</feature>
<dbReference type="Pfam" id="PF00005">
    <property type="entry name" value="ABC_tran"/>
    <property type="match status" value="1"/>
</dbReference>
<feature type="transmembrane region" description="Helical" evidence="8">
    <location>
        <begin position="400"/>
        <end position="423"/>
    </location>
</feature>
<reference evidence="11 12" key="1">
    <citation type="journal article" date="2019" name="Int. J. Syst. Evol. Microbiol.">
        <title>The Global Catalogue of Microorganisms (GCM) 10K type strain sequencing project: providing services to taxonomists for standard genome sequencing and annotation.</title>
        <authorList>
            <consortium name="The Broad Institute Genomics Platform"/>
            <consortium name="The Broad Institute Genome Sequencing Center for Infectious Disease"/>
            <person name="Wu L."/>
            <person name="Ma J."/>
        </authorList>
    </citation>
    <scope>NUCLEOTIDE SEQUENCE [LARGE SCALE GENOMIC DNA]</scope>
    <source>
        <strain evidence="11 12">JCM 13004</strain>
    </source>
</reference>
<evidence type="ECO:0000256" key="7">
    <source>
        <dbReference type="SAM" id="MobiDB-lite"/>
    </source>
</evidence>
<accession>A0ABN1T7N2</accession>
<feature type="transmembrane region" description="Helical" evidence="8">
    <location>
        <begin position="614"/>
        <end position="633"/>
    </location>
</feature>
<evidence type="ECO:0000256" key="3">
    <source>
        <dbReference type="ARBA" id="ARBA00022741"/>
    </source>
</evidence>
<comment type="caution">
    <text evidence="11">The sequence shown here is derived from an EMBL/GenBank/DDBJ whole genome shotgun (WGS) entry which is preliminary data.</text>
</comment>
<dbReference type="NCBIfam" id="TIGR03797">
    <property type="entry name" value="NHLM_micro_ABC2"/>
    <property type="match status" value="1"/>
</dbReference>
<organism evidence="11 12">
    <name type="scientific">Kitasatospora nipponensis</name>
    <dbReference type="NCBI Taxonomy" id="258049"/>
    <lineage>
        <taxon>Bacteria</taxon>
        <taxon>Bacillati</taxon>
        <taxon>Actinomycetota</taxon>
        <taxon>Actinomycetes</taxon>
        <taxon>Kitasatosporales</taxon>
        <taxon>Streptomycetaceae</taxon>
        <taxon>Kitasatospora</taxon>
    </lineage>
</organism>
<comment type="subcellular location">
    <subcellularLocation>
        <location evidence="1">Cell membrane</location>
        <topology evidence="1">Multi-pass membrane protein</topology>
    </subcellularLocation>
</comment>
<evidence type="ECO:0000256" key="5">
    <source>
        <dbReference type="ARBA" id="ARBA00022989"/>
    </source>
</evidence>
<dbReference type="PROSITE" id="PS50929">
    <property type="entry name" value="ABC_TM1F"/>
    <property type="match status" value="1"/>
</dbReference>
<evidence type="ECO:0000256" key="4">
    <source>
        <dbReference type="ARBA" id="ARBA00022840"/>
    </source>
</evidence>
<feature type="transmembrane region" description="Helical" evidence="8">
    <location>
        <begin position="579"/>
        <end position="602"/>
    </location>
</feature>
<feature type="transmembrane region" description="Helical" evidence="8">
    <location>
        <begin position="470"/>
        <end position="493"/>
    </location>
</feature>
<dbReference type="InterPro" id="IPR017871">
    <property type="entry name" value="ABC_transporter-like_CS"/>
</dbReference>
<evidence type="ECO:0000256" key="2">
    <source>
        <dbReference type="ARBA" id="ARBA00022692"/>
    </source>
</evidence>
<dbReference type="Gene3D" id="3.40.50.300">
    <property type="entry name" value="P-loop containing nucleotide triphosphate hydrolases"/>
    <property type="match status" value="1"/>
</dbReference>
<evidence type="ECO:0000259" key="10">
    <source>
        <dbReference type="PROSITE" id="PS50929"/>
    </source>
</evidence>
<keyword evidence="2 8" id="KW-0812">Transmembrane</keyword>